<feature type="binding site" evidence="6">
    <location>
        <position position="165"/>
    </location>
    <ligand>
        <name>molybdate</name>
        <dbReference type="ChEBI" id="CHEBI:36264"/>
    </ligand>
</feature>
<feature type="signal peptide" evidence="7">
    <location>
        <begin position="1"/>
        <end position="21"/>
    </location>
</feature>
<sequence>MHRSLLLALGLLATLAGPARADETNVAVAANFTGPAKIIADAFTEATGHVAVLSFGSTGQLYTQISQGAPFQVFLAADQARPEKAVAEGLAVAGSQRTYAIGTLVLWSADASLPAGPEMLTAPGVDRIALANPATAPYGAAAMAALESLGMVEAVADRLVQGNNIAQTFQFVTTGNAQAGFVAGSQLTGVTDGVAWTLPGDLYPPIRQDAVLLTTGADNPAARAFLDFLAGPESLKVIQDHGYAVAF</sequence>
<keyword evidence="4 7" id="KW-0732">Signal</keyword>
<evidence type="ECO:0000256" key="4">
    <source>
        <dbReference type="ARBA" id="ARBA00022729"/>
    </source>
</evidence>
<dbReference type="GO" id="GO:0030973">
    <property type="term" value="F:molybdate ion binding"/>
    <property type="evidence" value="ECO:0007669"/>
    <property type="project" value="InterPro"/>
</dbReference>
<keyword evidence="9" id="KW-1185">Reference proteome</keyword>
<dbReference type="FunFam" id="3.40.190.10:FF:000035">
    <property type="entry name" value="Molybdate ABC transporter substrate-binding protein"/>
    <property type="match status" value="1"/>
</dbReference>
<dbReference type="PANTHER" id="PTHR30632">
    <property type="entry name" value="MOLYBDATE-BINDING PERIPLASMIC PROTEIN"/>
    <property type="match status" value="1"/>
</dbReference>
<evidence type="ECO:0000313" key="8">
    <source>
        <dbReference type="EMBL" id="SDH61423.1"/>
    </source>
</evidence>
<dbReference type="InterPro" id="IPR044084">
    <property type="entry name" value="AvModA-like_subst-bd"/>
</dbReference>
<dbReference type="EMBL" id="FNCV01000008">
    <property type="protein sequence ID" value="SDH61423.1"/>
    <property type="molecule type" value="Genomic_DNA"/>
</dbReference>
<dbReference type="Proteomes" id="UP000217076">
    <property type="component" value="Unassembled WGS sequence"/>
</dbReference>
<dbReference type="STRING" id="83401.SAMN05421742_108126"/>
<accession>A0A1G8DUR4</accession>
<evidence type="ECO:0000256" key="1">
    <source>
        <dbReference type="ARBA" id="ARBA00009175"/>
    </source>
</evidence>
<dbReference type="GO" id="GO:1901359">
    <property type="term" value="F:tungstate binding"/>
    <property type="evidence" value="ECO:0007669"/>
    <property type="project" value="UniProtKB-ARBA"/>
</dbReference>
<evidence type="ECO:0000256" key="3">
    <source>
        <dbReference type="ARBA" id="ARBA00022723"/>
    </source>
</evidence>
<feature type="binding site" evidence="6">
    <location>
        <position position="58"/>
    </location>
    <ligand>
        <name>molybdate</name>
        <dbReference type="ChEBI" id="CHEBI:36264"/>
    </ligand>
</feature>
<dbReference type="InterPro" id="IPR005950">
    <property type="entry name" value="ModA"/>
</dbReference>
<dbReference type="GO" id="GO:0046872">
    <property type="term" value="F:metal ion binding"/>
    <property type="evidence" value="ECO:0007669"/>
    <property type="project" value="UniProtKB-KW"/>
</dbReference>
<gene>
    <name evidence="8" type="ORF">SAMN05421742_108126</name>
</gene>
<evidence type="ECO:0000256" key="2">
    <source>
        <dbReference type="ARBA" id="ARBA00022505"/>
    </source>
</evidence>
<dbReference type="InterPro" id="IPR050682">
    <property type="entry name" value="ModA/WtpA"/>
</dbReference>
<dbReference type="GO" id="GO:0015689">
    <property type="term" value="P:molybdate ion transport"/>
    <property type="evidence" value="ECO:0007669"/>
    <property type="project" value="InterPro"/>
</dbReference>
<protein>
    <submittedName>
        <fullName evidence="8">Molybdate transport system substrate-binding protein</fullName>
    </submittedName>
</protein>
<dbReference type="Pfam" id="PF13531">
    <property type="entry name" value="SBP_bac_11"/>
    <property type="match status" value="1"/>
</dbReference>
<keyword evidence="3 6" id="KW-0479">Metal-binding</keyword>
<dbReference type="AlphaFoldDB" id="A0A1G8DUR4"/>
<comment type="similarity">
    <text evidence="1">Belongs to the bacterial solute-binding protein ModA family.</text>
</comment>
<organism evidence="8 9">
    <name type="scientific">Roseospirillum parvum</name>
    <dbReference type="NCBI Taxonomy" id="83401"/>
    <lineage>
        <taxon>Bacteria</taxon>
        <taxon>Pseudomonadati</taxon>
        <taxon>Pseudomonadota</taxon>
        <taxon>Alphaproteobacteria</taxon>
        <taxon>Rhodospirillales</taxon>
        <taxon>Rhodospirillaceae</taxon>
        <taxon>Roseospirillum</taxon>
    </lineage>
</organism>
<dbReference type="Gene3D" id="3.40.190.10">
    <property type="entry name" value="Periplasmic binding protein-like II"/>
    <property type="match status" value="2"/>
</dbReference>
<keyword evidence="2 6" id="KW-0500">Molybdenum</keyword>
<proteinExistence type="inferred from homology"/>
<name>A0A1G8DUR4_9PROT</name>
<dbReference type="PANTHER" id="PTHR30632:SF14">
    <property type="entry name" value="TUNGSTATE_MOLYBDATE_CHROMATE-BINDING PROTEIN MODA"/>
    <property type="match status" value="1"/>
</dbReference>
<dbReference type="OrthoDB" id="9785015at2"/>
<dbReference type="RefSeq" id="WP_092620683.1">
    <property type="nucleotide sequence ID" value="NZ_FNCV01000008.1"/>
</dbReference>
<evidence type="ECO:0000256" key="5">
    <source>
        <dbReference type="ARBA" id="ARBA00062515"/>
    </source>
</evidence>
<reference evidence="9" key="1">
    <citation type="submission" date="2016-10" db="EMBL/GenBank/DDBJ databases">
        <authorList>
            <person name="Varghese N."/>
            <person name="Submissions S."/>
        </authorList>
    </citation>
    <scope>NUCLEOTIDE SEQUENCE [LARGE SCALE GENOMIC DNA]</scope>
    <source>
        <strain evidence="9">930I</strain>
    </source>
</reference>
<evidence type="ECO:0000313" key="9">
    <source>
        <dbReference type="Proteomes" id="UP000217076"/>
    </source>
</evidence>
<dbReference type="NCBIfam" id="TIGR01256">
    <property type="entry name" value="modA"/>
    <property type="match status" value="1"/>
</dbReference>
<comment type="subunit">
    <text evidence="5">The complex is composed of two ATP-binding proteins (ModC), two transmembrane proteins (ModB) and a solute-binding protein (ModA).</text>
</comment>
<dbReference type="CDD" id="cd13539">
    <property type="entry name" value="PBP2_AvModA"/>
    <property type="match status" value="1"/>
</dbReference>
<dbReference type="SUPFAM" id="SSF53850">
    <property type="entry name" value="Periplasmic binding protein-like II"/>
    <property type="match status" value="1"/>
</dbReference>
<dbReference type="PIRSF" id="PIRSF004846">
    <property type="entry name" value="ModA"/>
    <property type="match status" value="1"/>
</dbReference>
<feature type="chain" id="PRO_5011781438" evidence="7">
    <location>
        <begin position="22"/>
        <end position="247"/>
    </location>
</feature>
<evidence type="ECO:0000256" key="7">
    <source>
        <dbReference type="SAM" id="SignalP"/>
    </source>
</evidence>
<evidence type="ECO:0000256" key="6">
    <source>
        <dbReference type="PIRSR" id="PIRSR004846-1"/>
    </source>
</evidence>